<dbReference type="GO" id="GO:0003723">
    <property type="term" value="F:RNA binding"/>
    <property type="evidence" value="ECO:0007669"/>
    <property type="project" value="UniProtKB-UniRule"/>
</dbReference>
<feature type="region of interest" description="Disordered" evidence="3">
    <location>
        <begin position="1200"/>
        <end position="1229"/>
    </location>
</feature>
<feature type="compositionally biased region" description="Polar residues" evidence="3">
    <location>
        <begin position="164"/>
        <end position="185"/>
    </location>
</feature>
<dbReference type="InterPro" id="IPR000504">
    <property type="entry name" value="RRM_dom"/>
</dbReference>
<feature type="compositionally biased region" description="Low complexity" evidence="3">
    <location>
        <begin position="895"/>
        <end position="910"/>
    </location>
</feature>
<feature type="region of interest" description="Disordered" evidence="3">
    <location>
        <begin position="718"/>
        <end position="770"/>
    </location>
</feature>
<dbReference type="OrthoDB" id="7858373at2759"/>
<proteinExistence type="predicted"/>
<name>B3MWF3_DROAN</name>
<feature type="region of interest" description="Disordered" evidence="3">
    <location>
        <begin position="649"/>
        <end position="671"/>
    </location>
</feature>
<feature type="compositionally biased region" description="Basic and acidic residues" evidence="3">
    <location>
        <begin position="2021"/>
        <end position="2030"/>
    </location>
</feature>
<feature type="compositionally biased region" description="Basic and acidic residues" evidence="3">
    <location>
        <begin position="1366"/>
        <end position="1388"/>
    </location>
</feature>
<dbReference type="Pfam" id="PF00076">
    <property type="entry name" value="RRM_1"/>
    <property type="match status" value="1"/>
</dbReference>
<dbReference type="Proteomes" id="UP000007801">
    <property type="component" value="Unassembled WGS sequence"/>
</dbReference>
<dbReference type="HOGENOM" id="CLU_236155_0_0_1"/>
<feature type="region of interest" description="Disordered" evidence="3">
    <location>
        <begin position="1934"/>
        <end position="1989"/>
    </location>
</feature>
<feature type="compositionally biased region" description="Basic and acidic residues" evidence="3">
    <location>
        <begin position="1217"/>
        <end position="1229"/>
    </location>
</feature>
<dbReference type="EMBL" id="CH902625">
    <property type="protein sequence ID" value="EDV34938.2"/>
    <property type="molecule type" value="Genomic_DNA"/>
</dbReference>
<feature type="compositionally biased region" description="Pro residues" evidence="3">
    <location>
        <begin position="347"/>
        <end position="358"/>
    </location>
</feature>
<dbReference type="InterPro" id="IPR012677">
    <property type="entry name" value="Nucleotide-bd_a/b_plait_sf"/>
</dbReference>
<keyword evidence="1 2" id="KW-0694">RNA-binding</keyword>
<feature type="region of interest" description="Disordered" evidence="3">
    <location>
        <begin position="2017"/>
        <end position="2038"/>
    </location>
</feature>
<feature type="region of interest" description="Disordered" evidence="3">
    <location>
        <begin position="806"/>
        <end position="872"/>
    </location>
</feature>
<protein>
    <recommendedName>
        <fullName evidence="4">RRM domain-containing protein</fullName>
    </recommendedName>
</protein>
<feature type="region of interest" description="Disordered" evidence="3">
    <location>
        <begin position="1246"/>
        <end position="1404"/>
    </location>
</feature>
<feature type="compositionally biased region" description="Polar residues" evidence="3">
    <location>
        <begin position="819"/>
        <end position="849"/>
    </location>
</feature>
<feature type="compositionally biased region" description="Pro residues" evidence="3">
    <location>
        <begin position="399"/>
        <end position="416"/>
    </location>
</feature>
<feature type="compositionally biased region" description="Pro residues" evidence="3">
    <location>
        <begin position="597"/>
        <end position="610"/>
    </location>
</feature>
<dbReference type="InterPro" id="IPR035979">
    <property type="entry name" value="RBD_domain_sf"/>
</dbReference>
<dbReference type="Gene3D" id="3.30.70.330">
    <property type="match status" value="1"/>
</dbReference>
<reference evidence="5 6" key="1">
    <citation type="journal article" date="2007" name="Nature">
        <title>Evolution of genes and genomes on the Drosophila phylogeny.</title>
        <authorList>
            <consortium name="Drosophila 12 Genomes Consortium"/>
            <person name="Clark A.G."/>
            <person name="Eisen M.B."/>
            <person name="Smith D.R."/>
            <person name="Bergman C.M."/>
            <person name="Oliver B."/>
            <person name="Markow T.A."/>
            <person name="Kaufman T.C."/>
            <person name="Kellis M."/>
            <person name="Gelbart W."/>
            <person name="Iyer V.N."/>
            <person name="Pollard D.A."/>
            <person name="Sackton T.B."/>
            <person name="Larracuente A.M."/>
            <person name="Singh N.D."/>
            <person name="Abad J.P."/>
            <person name="Abt D.N."/>
            <person name="Adryan B."/>
            <person name="Aguade M."/>
            <person name="Akashi H."/>
            <person name="Anderson W.W."/>
            <person name="Aquadro C.F."/>
            <person name="Ardell D.H."/>
            <person name="Arguello R."/>
            <person name="Artieri C.G."/>
            <person name="Barbash D.A."/>
            <person name="Barker D."/>
            <person name="Barsanti P."/>
            <person name="Batterham P."/>
            <person name="Batzoglou S."/>
            <person name="Begun D."/>
            <person name="Bhutkar A."/>
            <person name="Blanco E."/>
            <person name="Bosak S.A."/>
            <person name="Bradley R.K."/>
            <person name="Brand A.D."/>
            <person name="Brent M.R."/>
            <person name="Brooks A.N."/>
            <person name="Brown R.H."/>
            <person name="Butlin R.K."/>
            <person name="Caggese C."/>
            <person name="Calvi B.R."/>
            <person name="Bernardo de Carvalho A."/>
            <person name="Caspi A."/>
            <person name="Castrezana S."/>
            <person name="Celniker S.E."/>
            <person name="Chang J.L."/>
            <person name="Chapple C."/>
            <person name="Chatterji S."/>
            <person name="Chinwalla A."/>
            <person name="Civetta A."/>
            <person name="Clifton S.W."/>
            <person name="Comeron J.M."/>
            <person name="Costello J.C."/>
            <person name="Coyne J.A."/>
            <person name="Daub J."/>
            <person name="David R.G."/>
            <person name="Delcher A.L."/>
            <person name="Delehaunty K."/>
            <person name="Do C.B."/>
            <person name="Ebling H."/>
            <person name="Edwards K."/>
            <person name="Eickbush T."/>
            <person name="Evans J.D."/>
            <person name="Filipski A."/>
            <person name="Findeiss S."/>
            <person name="Freyhult E."/>
            <person name="Fulton L."/>
            <person name="Fulton R."/>
            <person name="Garcia A.C."/>
            <person name="Gardiner A."/>
            <person name="Garfield D.A."/>
            <person name="Garvin B.E."/>
            <person name="Gibson G."/>
            <person name="Gilbert D."/>
            <person name="Gnerre S."/>
            <person name="Godfrey J."/>
            <person name="Good R."/>
            <person name="Gotea V."/>
            <person name="Gravely B."/>
            <person name="Greenberg A.J."/>
            <person name="Griffiths-Jones S."/>
            <person name="Gross S."/>
            <person name="Guigo R."/>
            <person name="Gustafson E.A."/>
            <person name="Haerty W."/>
            <person name="Hahn M.W."/>
            <person name="Halligan D.L."/>
            <person name="Halpern A.L."/>
            <person name="Halter G.M."/>
            <person name="Han M.V."/>
            <person name="Heger A."/>
            <person name="Hillier L."/>
            <person name="Hinrichs A.S."/>
            <person name="Holmes I."/>
            <person name="Hoskins R.A."/>
            <person name="Hubisz M.J."/>
            <person name="Hultmark D."/>
            <person name="Huntley M.A."/>
            <person name="Jaffe D.B."/>
            <person name="Jagadeeshan S."/>
            <person name="Jeck W.R."/>
            <person name="Johnson J."/>
            <person name="Jones C.D."/>
            <person name="Jordan W.C."/>
            <person name="Karpen G.H."/>
            <person name="Kataoka E."/>
            <person name="Keightley P.D."/>
            <person name="Kheradpour P."/>
            <person name="Kirkness E.F."/>
            <person name="Koerich L.B."/>
            <person name="Kristiansen K."/>
            <person name="Kudrna D."/>
            <person name="Kulathinal R.J."/>
            <person name="Kumar S."/>
            <person name="Kwok R."/>
            <person name="Lander E."/>
            <person name="Langley C.H."/>
            <person name="Lapoint R."/>
            <person name="Lazzaro B.P."/>
            <person name="Lee S.J."/>
            <person name="Levesque L."/>
            <person name="Li R."/>
            <person name="Lin C.F."/>
            <person name="Lin M.F."/>
            <person name="Lindblad-Toh K."/>
            <person name="Llopart A."/>
            <person name="Long M."/>
            <person name="Low L."/>
            <person name="Lozovsky E."/>
            <person name="Lu J."/>
            <person name="Luo M."/>
            <person name="Machado C.A."/>
            <person name="Makalowski W."/>
            <person name="Marzo M."/>
            <person name="Matsuda M."/>
            <person name="Matzkin L."/>
            <person name="McAllister B."/>
            <person name="McBride C.S."/>
            <person name="McKernan B."/>
            <person name="McKernan K."/>
            <person name="Mendez-Lago M."/>
            <person name="Minx P."/>
            <person name="Mollenhauer M.U."/>
            <person name="Montooth K."/>
            <person name="Mount S.M."/>
            <person name="Mu X."/>
            <person name="Myers E."/>
            <person name="Negre B."/>
            <person name="Newfeld S."/>
            <person name="Nielsen R."/>
            <person name="Noor M.A."/>
            <person name="O'Grady P."/>
            <person name="Pachter L."/>
            <person name="Papaceit M."/>
            <person name="Parisi M.J."/>
            <person name="Parisi M."/>
            <person name="Parts L."/>
            <person name="Pedersen J.S."/>
            <person name="Pesole G."/>
            <person name="Phillippy A.M."/>
            <person name="Ponting C.P."/>
            <person name="Pop M."/>
            <person name="Porcelli D."/>
            <person name="Powell J.R."/>
            <person name="Prohaska S."/>
            <person name="Pruitt K."/>
            <person name="Puig M."/>
            <person name="Quesneville H."/>
            <person name="Ram K.R."/>
            <person name="Rand D."/>
            <person name="Rasmussen M.D."/>
            <person name="Reed L.K."/>
            <person name="Reenan R."/>
            <person name="Reily A."/>
            <person name="Remington K.A."/>
            <person name="Rieger T.T."/>
            <person name="Ritchie M.G."/>
            <person name="Robin C."/>
            <person name="Rogers Y.H."/>
            <person name="Rohde C."/>
            <person name="Rozas J."/>
            <person name="Rubenfield M.J."/>
            <person name="Ruiz A."/>
            <person name="Russo S."/>
            <person name="Salzberg S.L."/>
            <person name="Sanchez-Gracia A."/>
            <person name="Saranga D.J."/>
            <person name="Sato H."/>
            <person name="Schaeffer S.W."/>
            <person name="Schatz M.C."/>
            <person name="Schlenke T."/>
            <person name="Schwartz R."/>
            <person name="Segarra C."/>
            <person name="Singh R.S."/>
            <person name="Sirot L."/>
            <person name="Sirota M."/>
            <person name="Sisneros N.B."/>
            <person name="Smith C.D."/>
            <person name="Smith T.F."/>
            <person name="Spieth J."/>
            <person name="Stage D.E."/>
            <person name="Stark A."/>
            <person name="Stephan W."/>
            <person name="Strausberg R.L."/>
            <person name="Strempel S."/>
            <person name="Sturgill D."/>
            <person name="Sutton G."/>
            <person name="Sutton G.G."/>
            <person name="Tao W."/>
            <person name="Teichmann S."/>
            <person name="Tobari Y.N."/>
            <person name="Tomimura Y."/>
            <person name="Tsolas J.M."/>
            <person name="Valente V.L."/>
            <person name="Venter E."/>
            <person name="Venter J.C."/>
            <person name="Vicario S."/>
            <person name="Vieira F.G."/>
            <person name="Vilella A.J."/>
            <person name="Villasante A."/>
            <person name="Walenz B."/>
            <person name="Wang J."/>
            <person name="Wasserman M."/>
            <person name="Watts T."/>
            <person name="Wilson D."/>
            <person name="Wilson R.K."/>
            <person name="Wing R.A."/>
            <person name="Wolfner M.F."/>
            <person name="Wong A."/>
            <person name="Wong G.K."/>
            <person name="Wu C.I."/>
            <person name="Wu G."/>
            <person name="Yamamoto D."/>
            <person name="Yang H.P."/>
            <person name="Yang S.P."/>
            <person name="Yorke J.A."/>
            <person name="Yoshida K."/>
            <person name="Zdobnov E."/>
            <person name="Zhang P."/>
            <person name="Zhang Y."/>
            <person name="Zimin A.V."/>
            <person name="Baldwin J."/>
            <person name="Abdouelleil A."/>
            <person name="Abdulkadir J."/>
            <person name="Abebe A."/>
            <person name="Abera B."/>
            <person name="Abreu J."/>
            <person name="Acer S.C."/>
            <person name="Aftuck L."/>
            <person name="Alexander A."/>
            <person name="An P."/>
            <person name="Anderson E."/>
            <person name="Anderson S."/>
            <person name="Arachi H."/>
            <person name="Azer M."/>
            <person name="Bachantsang P."/>
            <person name="Barry A."/>
            <person name="Bayul T."/>
            <person name="Berlin A."/>
            <person name="Bessette D."/>
            <person name="Bloom T."/>
            <person name="Blye J."/>
            <person name="Boguslavskiy L."/>
            <person name="Bonnet C."/>
            <person name="Boukhgalter B."/>
            <person name="Bourzgui I."/>
            <person name="Brown A."/>
            <person name="Cahill P."/>
            <person name="Channer S."/>
            <person name="Cheshatsang Y."/>
            <person name="Chuda L."/>
            <person name="Citroen M."/>
            <person name="Collymore A."/>
            <person name="Cooke P."/>
            <person name="Costello M."/>
            <person name="D'Aco K."/>
            <person name="Daza R."/>
            <person name="De Haan G."/>
            <person name="DeGray S."/>
            <person name="DeMaso C."/>
            <person name="Dhargay N."/>
            <person name="Dooley K."/>
            <person name="Dooley E."/>
            <person name="Doricent M."/>
            <person name="Dorje P."/>
            <person name="Dorjee K."/>
            <person name="Dupes A."/>
            <person name="Elong R."/>
            <person name="Falk J."/>
            <person name="Farina A."/>
            <person name="Faro S."/>
            <person name="Ferguson D."/>
            <person name="Fisher S."/>
            <person name="Foley C.D."/>
            <person name="Franke A."/>
            <person name="Friedrich D."/>
            <person name="Gadbois L."/>
            <person name="Gearin G."/>
            <person name="Gearin C.R."/>
            <person name="Giannoukos G."/>
            <person name="Goode T."/>
            <person name="Graham J."/>
            <person name="Grandbois E."/>
            <person name="Grewal S."/>
            <person name="Gyaltsen K."/>
            <person name="Hafez N."/>
            <person name="Hagos B."/>
            <person name="Hall J."/>
            <person name="Henson C."/>
            <person name="Hollinger A."/>
            <person name="Honan T."/>
            <person name="Huard M.D."/>
            <person name="Hughes L."/>
            <person name="Hurhula B."/>
            <person name="Husby M.E."/>
            <person name="Kamat A."/>
            <person name="Kanga B."/>
            <person name="Kashin S."/>
            <person name="Khazanovich D."/>
            <person name="Kisner P."/>
            <person name="Lance K."/>
            <person name="Lara M."/>
            <person name="Lee W."/>
            <person name="Lennon N."/>
            <person name="Letendre F."/>
            <person name="LeVine R."/>
            <person name="Lipovsky A."/>
            <person name="Liu X."/>
            <person name="Liu J."/>
            <person name="Liu S."/>
            <person name="Lokyitsang T."/>
            <person name="Lokyitsang Y."/>
            <person name="Lubonja R."/>
            <person name="Lui A."/>
            <person name="MacDonald P."/>
            <person name="Magnisalis V."/>
            <person name="Maru K."/>
            <person name="Matthews C."/>
            <person name="McCusker W."/>
            <person name="McDonough S."/>
            <person name="Mehta T."/>
            <person name="Meldrim J."/>
            <person name="Meneus L."/>
            <person name="Mihai O."/>
            <person name="Mihalev A."/>
            <person name="Mihova T."/>
            <person name="Mittelman R."/>
            <person name="Mlenga V."/>
            <person name="Montmayeur A."/>
            <person name="Mulrain L."/>
            <person name="Navidi A."/>
            <person name="Naylor J."/>
            <person name="Negash T."/>
            <person name="Nguyen T."/>
            <person name="Nguyen N."/>
            <person name="Nicol R."/>
            <person name="Norbu C."/>
            <person name="Norbu N."/>
            <person name="Novod N."/>
            <person name="O'Neill B."/>
            <person name="Osman S."/>
            <person name="Markiewicz E."/>
            <person name="Oyono O.L."/>
            <person name="Patti C."/>
            <person name="Phunkhang P."/>
            <person name="Pierre F."/>
            <person name="Priest M."/>
            <person name="Raghuraman S."/>
            <person name="Rege F."/>
            <person name="Reyes R."/>
            <person name="Rise C."/>
            <person name="Rogov P."/>
            <person name="Ross K."/>
            <person name="Ryan E."/>
            <person name="Settipalli S."/>
            <person name="Shea T."/>
            <person name="Sherpa N."/>
            <person name="Shi L."/>
            <person name="Shih D."/>
            <person name="Sparrow T."/>
            <person name="Spaulding J."/>
            <person name="Stalker J."/>
            <person name="Stange-Thomann N."/>
            <person name="Stavropoulos S."/>
            <person name="Stone C."/>
            <person name="Strader C."/>
            <person name="Tesfaye S."/>
            <person name="Thomson T."/>
            <person name="Thoulutsang Y."/>
            <person name="Thoulutsang D."/>
            <person name="Topham K."/>
            <person name="Topping I."/>
            <person name="Tsamla T."/>
            <person name="Vassiliev H."/>
            <person name="Vo A."/>
            <person name="Wangchuk T."/>
            <person name="Wangdi T."/>
            <person name="Weiand M."/>
            <person name="Wilkinson J."/>
            <person name="Wilson A."/>
            <person name="Yadav S."/>
            <person name="Young G."/>
            <person name="Yu Q."/>
            <person name="Zembek L."/>
            <person name="Zhong D."/>
            <person name="Zimmer A."/>
            <person name="Zwirko Z."/>
            <person name="Jaffe D.B."/>
            <person name="Alvarez P."/>
            <person name="Brockman W."/>
            <person name="Butler J."/>
            <person name="Chin C."/>
            <person name="Gnerre S."/>
            <person name="Grabherr M."/>
            <person name="Kleber M."/>
            <person name="Mauceli E."/>
            <person name="MacCallum I."/>
        </authorList>
    </citation>
    <scope>NUCLEOTIDE SEQUENCE [LARGE SCALE GENOMIC DNA]</scope>
    <source>
        <strain evidence="6">Tucson 14024-0371.13</strain>
    </source>
</reference>
<feature type="compositionally biased region" description="Basic and acidic residues" evidence="3">
    <location>
        <begin position="959"/>
        <end position="972"/>
    </location>
</feature>
<feature type="region of interest" description="Disordered" evidence="3">
    <location>
        <begin position="133"/>
        <end position="214"/>
    </location>
</feature>
<feature type="compositionally biased region" description="Low complexity" evidence="3">
    <location>
        <begin position="611"/>
        <end position="632"/>
    </location>
</feature>
<feature type="region of interest" description="Disordered" evidence="3">
    <location>
        <begin position="1759"/>
        <end position="1807"/>
    </location>
</feature>
<feature type="compositionally biased region" description="Basic and acidic residues" evidence="3">
    <location>
        <begin position="139"/>
        <end position="158"/>
    </location>
</feature>
<feature type="compositionally biased region" description="Basic and acidic residues" evidence="3">
    <location>
        <begin position="417"/>
        <end position="427"/>
    </location>
</feature>
<evidence type="ECO:0000256" key="2">
    <source>
        <dbReference type="PROSITE-ProRule" id="PRU00176"/>
    </source>
</evidence>
<dbReference type="SUPFAM" id="SSF54928">
    <property type="entry name" value="RNA-binding domain, RBD"/>
    <property type="match status" value="1"/>
</dbReference>
<feature type="compositionally biased region" description="Low complexity" evidence="3">
    <location>
        <begin position="1256"/>
        <end position="1269"/>
    </location>
</feature>
<evidence type="ECO:0000313" key="6">
    <source>
        <dbReference type="Proteomes" id="UP000007801"/>
    </source>
</evidence>
<feature type="compositionally biased region" description="Low complexity" evidence="3">
    <location>
        <begin position="809"/>
        <end position="818"/>
    </location>
</feature>
<feature type="compositionally biased region" description="Basic and acidic residues" evidence="3">
    <location>
        <begin position="1526"/>
        <end position="1547"/>
    </location>
</feature>
<dbReference type="SMART" id="SM00360">
    <property type="entry name" value="RRM"/>
    <property type="match status" value="1"/>
</dbReference>
<feature type="compositionally biased region" description="Polar residues" evidence="3">
    <location>
        <begin position="282"/>
        <end position="295"/>
    </location>
</feature>
<evidence type="ECO:0000259" key="4">
    <source>
        <dbReference type="PROSITE" id="PS50102"/>
    </source>
</evidence>
<accession>B3MWF3</accession>
<organism evidence="5 6">
    <name type="scientific">Drosophila ananassae</name>
    <name type="common">Fruit fly</name>
    <dbReference type="NCBI Taxonomy" id="7217"/>
    <lineage>
        <taxon>Eukaryota</taxon>
        <taxon>Metazoa</taxon>
        <taxon>Ecdysozoa</taxon>
        <taxon>Arthropoda</taxon>
        <taxon>Hexapoda</taxon>
        <taxon>Insecta</taxon>
        <taxon>Pterygota</taxon>
        <taxon>Neoptera</taxon>
        <taxon>Endopterygota</taxon>
        <taxon>Diptera</taxon>
        <taxon>Brachycera</taxon>
        <taxon>Muscomorpha</taxon>
        <taxon>Ephydroidea</taxon>
        <taxon>Drosophilidae</taxon>
        <taxon>Drosophila</taxon>
        <taxon>Sophophora</taxon>
    </lineage>
</organism>
<feature type="compositionally biased region" description="Basic and acidic residues" evidence="3">
    <location>
        <begin position="1764"/>
        <end position="1775"/>
    </location>
</feature>
<feature type="compositionally biased region" description="Acidic residues" evidence="3">
    <location>
        <begin position="1290"/>
        <end position="1301"/>
    </location>
</feature>
<feature type="compositionally biased region" description="Basic residues" evidence="3">
    <location>
        <begin position="428"/>
        <end position="461"/>
    </location>
</feature>
<dbReference type="CDD" id="cd00590">
    <property type="entry name" value="RRM_SF"/>
    <property type="match status" value="1"/>
</dbReference>
<feature type="compositionally biased region" description="Basic and acidic residues" evidence="3">
    <location>
        <begin position="474"/>
        <end position="483"/>
    </location>
</feature>
<evidence type="ECO:0000256" key="3">
    <source>
        <dbReference type="SAM" id="MobiDB-lite"/>
    </source>
</evidence>
<feature type="compositionally biased region" description="Basic and acidic residues" evidence="3">
    <location>
        <begin position="1946"/>
        <end position="1957"/>
    </location>
</feature>
<feature type="compositionally biased region" description="Low complexity" evidence="3">
    <location>
        <begin position="850"/>
        <end position="866"/>
    </location>
</feature>
<feature type="compositionally biased region" description="Basic and acidic residues" evidence="3">
    <location>
        <begin position="315"/>
        <end position="346"/>
    </location>
</feature>
<feature type="compositionally biased region" description="Basic residues" evidence="3">
    <location>
        <begin position="359"/>
        <end position="369"/>
    </location>
</feature>
<dbReference type="PROSITE" id="PS50102">
    <property type="entry name" value="RRM"/>
    <property type="match status" value="1"/>
</dbReference>
<keyword evidence="6" id="KW-1185">Reference proteome</keyword>
<feature type="compositionally biased region" description="Basic and acidic residues" evidence="3">
    <location>
        <begin position="1345"/>
        <end position="1359"/>
    </location>
</feature>
<feature type="region of interest" description="Disordered" evidence="3">
    <location>
        <begin position="242"/>
        <end position="632"/>
    </location>
</feature>
<feature type="compositionally biased region" description="Pro residues" evidence="3">
    <location>
        <begin position="739"/>
        <end position="748"/>
    </location>
</feature>
<evidence type="ECO:0000313" key="5">
    <source>
        <dbReference type="EMBL" id="EDV34938.2"/>
    </source>
</evidence>
<evidence type="ECO:0000256" key="1">
    <source>
        <dbReference type="ARBA" id="ARBA00022884"/>
    </source>
</evidence>
<dbReference type="eggNOG" id="ENOG502TCJ7">
    <property type="taxonomic scope" value="Eukaryota"/>
</dbReference>
<feature type="domain" description="RRM" evidence="4">
    <location>
        <begin position="79"/>
        <end position="153"/>
    </location>
</feature>
<feature type="region of interest" description="Disordered" evidence="3">
    <location>
        <begin position="1705"/>
        <end position="1734"/>
    </location>
</feature>
<feature type="compositionally biased region" description="Polar residues" evidence="3">
    <location>
        <begin position="582"/>
        <end position="591"/>
    </location>
</feature>
<feature type="region of interest" description="Disordered" evidence="3">
    <location>
        <begin position="1524"/>
        <end position="1551"/>
    </location>
</feature>
<feature type="region of interest" description="Disordered" evidence="3">
    <location>
        <begin position="888"/>
        <end position="929"/>
    </location>
</feature>
<dbReference type="InParanoid" id="B3MWF3"/>
<feature type="region of interest" description="Disordered" evidence="3">
    <location>
        <begin position="941"/>
        <end position="1017"/>
    </location>
</feature>
<sequence length="2038" mass="223790">MSDNKPWSELGSLKDLVVPRSEMNLPGFEGHFDGPPPERCLRNSVRPPDGSNYSQFQRSPLMPHGVANAGRAENDDELRSIFLPGLDPATGHREVFEYFCRFGPLERVTVRRGKDDSGYAIVHFRNSGSMRSAIASNPHELRGRKVHCRSADKRDNRYKPKKQNGWNKNRGNQTPQNMTRQNMTRQKNKPPARGRQWPGGNAAGGGPMGGNSAAGASMPVSGNAAGASAAISGNAAGAHPKLMSGNSGGASAPISAPPVPIDPDMPSTSTGIVSSGDRYTRFTRSMTARQASGPSTFAEKPAKPSGVKNPFADNSKPKPSADKPKAGADKSKPPTDKPKPPTDKPKPGPGPGPGPGPKPKPKAKPRKAPRLPVVRLPVRRSERLRKRLLVKPAANAPRPRNPPQSAPPAPANPPQPRQDRPRGENRARRAHRPRLAGGRRRPGATQRRSARRGGGVKKTQRTPRWTMRLGRSFLSEEEKKAYDRGSAPAAAELATPRTLRRSARKKEDSQSANSIKNVGATGERVDEPIGASGAGSGPLASPSQPPPPPPLGFVTPSGSHLVLPHPGHFLPATTPPPPVVAGSSQATSLQMGHSGHPVPPFQVPYPPGSPSPLHQVVAGSSQARSSAGSHQAFPLGNLLGHLFSPSTPPPPVVAGASRARSMASGSPSTKSHLVFPNPGHLIAPYQVPHRSIPGHLMPPPLQATQILAGSSQALSRSLGNVTPPESPQVLASSGHVIPPFFPQTPPPHILNSPTPQTPPNSSPQVDSPPFLQASEAIAPPRVVVPDAVPVIPTWFELLQAINARGGGSPDSFPSSASSNALQIVTSPEQSLPSSPGSVDSLPTSNQVQPSHNSSGSSTSSNSLNSSPIPAGILPHPGLYSQALNVLTSPGTSARPSTSSGPGLLSLSNPNTAAMQPPRNRGSLPQPPQRVAARPAGFYLETLPSESSQDNGPPSRRRRVNDPRLAARLDGRVPHQGQSNPGRRQPPQSVPVRGRPFSIPLPRGPLPHSLHPEPPRGFGSKARFTLNCYTNVEGYRRSRKYVPLSEDEKKKRPTVKEFLEKQYTDEAVFISSEDLRQMHLDARNEFWRQAPNAEKWQNLKRIRQSFVSFAGPTDKESHRDENKIYLPLYTVKLSVQESLEGVRSEGIGIREVSAVLRVLPIHPQHCPIVASPVSGLISSISASTALPADAALGDAIILKKEDPEEEDAKPSVPIPDVSVKKEEMDPPDKVERLDPFVEPILWSPIPARIPKEEDSSSGESDYSIDFSSSEELAEEAWKEESLDLSPKPQEPQEDLLEPEAAEEYFAQLLRNYVSDPGSSDSSDSDDEEDYVSKTSRRPEAYPYYRNLKEEPLEDINDKNRAANNLPKKREAPLQTKLKIEKLMSPEEKPTSPVPIPTTKSNEMEYKTESCHVRPTHGESFKYKGALSYHRLKCHLRRGTAVGTLLFDKQVKILSEKQGDYGAFDKKHYPIDVEDEEKEALEALDDEVIDKAEDLAIEVDEVIDLDSIEDDDVIVIDDDDEVQLEEDLDRKNIEKNRDHRDRDSPDSPEHLSQQTLRSLKEFKNWYDSFAPNEKEIFKKNLRDLLVKMKQETGQDFKPKGSKVKLTLDAESFTEKMVVWAKSVNAEISIKIPKGSAAKGKKYPFQNEIKLKKRISVKATSLTDEIYNWARSLKAEITVEMPSNSFDDFLEGNPLKDNKDPEVFIEEEASQRDKTYPLKNRSHRQHPYQGVQVRPNKLAIKKKASPTKEVLDSSKFLNLKANISKSTDSKDNKDPDKAHHSKNKRKVQSTTNKIAIKKEASPSNEEDSARTLKMVTPRKDRMDPYKKVTPLANKLAIKKELSPSNEVKFNSPFRAKSSDSKKTETKSSYGTLYLKPEERGINYYNLQNRKQVRTPTTLTIKKEPSHKNKVYGSVARFLDVGTTLQIRSDSRDNILKSKAEESGSFGCKPTEEKRAKDTRTKPYQKKPCQDVQEEPSHLAIKKEKKKLDTSKRGALKDIEIEQAIIDGIYTFSISFKNSRRRYKRELTDGEKAGPAKRRKLP</sequence>
<feature type="compositionally biased region" description="Low complexity" evidence="3">
    <location>
        <begin position="654"/>
        <end position="666"/>
    </location>
</feature>
<gene>
    <name evidence="5" type="primary">Dana\GF22477</name>
    <name evidence="5" type="synonym">dana_GLEANR_6442</name>
    <name evidence="5" type="ORF">GF22477</name>
</gene>